<name>A0A372M157_9ACTN</name>
<organism evidence="2 3">
    <name type="scientific">Streptomyces triticagri</name>
    <dbReference type="NCBI Taxonomy" id="2293568"/>
    <lineage>
        <taxon>Bacteria</taxon>
        <taxon>Bacillati</taxon>
        <taxon>Actinomycetota</taxon>
        <taxon>Actinomycetes</taxon>
        <taxon>Kitasatosporales</taxon>
        <taxon>Streptomycetaceae</taxon>
        <taxon>Streptomyces</taxon>
    </lineage>
</organism>
<sequence>MGAAADLDPPAELTAPERVRSVLAQAVSLSLGTDSQDYDLIGMHTVGPEGRITLHPDPDTPLALQVAAAPRVGLGAVLEFTDISATPLRDRVRARVTLIGRLRAVAAAGELTFDVDLVTLSTAEGVQDVDPAELARTAPDPLAVEEAAMLTHLAEAHEDMVAGLFALGGSRLPHGVLRTLPLALDRHGITLRCEYREGHCDLRLPFPDTARDAVEAGEQVRRLLAVPICPHRRHSSTRP</sequence>
<dbReference type="InterPro" id="IPR019595">
    <property type="entry name" value="DUF2470"/>
</dbReference>
<accession>A0A372M157</accession>
<evidence type="ECO:0000313" key="3">
    <source>
        <dbReference type="Proteomes" id="UP000263094"/>
    </source>
</evidence>
<keyword evidence="3" id="KW-1185">Reference proteome</keyword>
<evidence type="ECO:0000313" key="2">
    <source>
        <dbReference type="EMBL" id="RFU84648.1"/>
    </source>
</evidence>
<dbReference type="Proteomes" id="UP000263094">
    <property type="component" value="Unassembled WGS sequence"/>
</dbReference>
<dbReference type="EMBL" id="QUAK01000117">
    <property type="protein sequence ID" value="RFU84648.1"/>
    <property type="molecule type" value="Genomic_DNA"/>
</dbReference>
<dbReference type="AlphaFoldDB" id="A0A372M157"/>
<proteinExistence type="predicted"/>
<evidence type="ECO:0000259" key="1">
    <source>
        <dbReference type="Pfam" id="PF10615"/>
    </source>
</evidence>
<dbReference type="Pfam" id="PF10615">
    <property type="entry name" value="DUF2470"/>
    <property type="match status" value="1"/>
</dbReference>
<protein>
    <submittedName>
        <fullName evidence="2">DUF2470 domain-containing protein</fullName>
    </submittedName>
</protein>
<dbReference type="OrthoDB" id="3381348at2"/>
<feature type="domain" description="DUF2470" evidence="1">
    <location>
        <begin position="147"/>
        <end position="220"/>
    </location>
</feature>
<reference evidence="2 3" key="1">
    <citation type="submission" date="2018-08" db="EMBL/GenBank/DDBJ databases">
        <title>Isolation, diversity and antifungal activity of Actinobacteria from wheat.</title>
        <authorList>
            <person name="Han C."/>
        </authorList>
    </citation>
    <scope>NUCLEOTIDE SEQUENCE [LARGE SCALE GENOMIC DNA]</scope>
    <source>
        <strain evidence="2 3">NEAU-YY421</strain>
    </source>
</reference>
<dbReference type="Gene3D" id="3.20.180.10">
    <property type="entry name" value="PNP-oxidase-like"/>
    <property type="match status" value="1"/>
</dbReference>
<dbReference type="RefSeq" id="WP_128557753.1">
    <property type="nucleotide sequence ID" value="NZ_QUAK01000117.1"/>
</dbReference>
<dbReference type="InterPro" id="IPR037119">
    <property type="entry name" value="Haem_oxidase_HugZ-like_sf"/>
</dbReference>
<dbReference type="SUPFAM" id="SSF50475">
    <property type="entry name" value="FMN-binding split barrel"/>
    <property type="match status" value="1"/>
</dbReference>
<comment type="caution">
    <text evidence="2">The sequence shown here is derived from an EMBL/GenBank/DDBJ whole genome shotgun (WGS) entry which is preliminary data.</text>
</comment>
<gene>
    <name evidence="2" type="ORF">DY218_21625</name>
</gene>